<gene>
    <name evidence="1" type="ORF">OG835_05025</name>
</gene>
<sequence>MTTARTGRAHTAALLLPALIVGCSTAPADTQGATRPSTRADSPPDAAPADIEKIASLTGCDADIRMEADELREGVCTTAQGSWIVTTFPAEKFQRSWLDAASMYGGTYLVGPRWTIGAEPELLKRLRAKVGGDLRQLRGMNSPAASSPSG</sequence>
<proteinExistence type="predicted"/>
<dbReference type="Proteomes" id="UP001348369">
    <property type="component" value="Chromosome"/>
</dbReference>
<evidence type="ECO:0000313" key="2">
    <source>
        <dbReference type="Proteomes" id="UP001348369"/>
    </source>
</evidence>
<accession>A0ACD4ZD85</accession>
<organism evidence="1 2">
    <name type="scientific">Streptomyces scopuliridis</name>
    <dbReference type="NCBI Taxonomy" id="452529"/>
    <lineage>
        <taxon>Bacteria</taxon>
        <taxon>Bacillati</taxon>
        <taxon>Actinomycetota</taxon>
        <taxon>Actinomycetes</taxon>
        <taxon>Kitasatosporales</taxon>
        <taxon>Streptomycetaceae</taxon>
        <taxon>Streptomyces</taxon>
    </lineage>
</organism>
<evidence type="ECO:0000313" key="1">
    <source>
        <dbReference type="EMBL" id="WSB96422.1"/>
    </source>
</evidence>
<keyword evidence="2" id="KW-1185">Reference proteome</keyword>
<name>A0ACD4ZD85_9ACTN</name>
<dbReference type="EMBL" id="CP109109">
    <property type="protein sequence ID" value="WSB96422.1"/>
    <property type="molecule type" value="Genomic_DNA"/>
</dbReference>
<reference evidence="1" key="1">
    <citation type="submission" date="2022-10" db="EMBL/GenBank/DDBJ databases">
        <title>The complete genomes of actinobacterial strains from the NBC collection.</title>
        <authorList>
            <person name="Joergensen T.S."/>
            <person name="Alvarez Arevalo M."/>
            <person name="Sterndorff E.B."/>
            <person name="Faurdal D."/>
            <person name="Vuksanovic O."/>
            <person name="Mourched A.-S."/>
            <person name="Charusanti P."/>
            <person name="Shaw S."/>
            <person name="Blin K."/>
            <person name="Weber T."/>
        </authorList>
    </citation>
    <scope>NUCLEOTIDE SEQUENCE</scope>
    <source>
        <strain evidence="1">NBC 01771</strain>
    </source>
</reference>
<protein>
    <submittedName>
        <fullName evidence="1">Uncharacterized protein</fullName>
    </submittedName>
</protein>